<dbReference type="Proteomes" id="UP000538817">
    <property type="component" value="Unassembled WGS sequence"/>
</dbReference>
<protein>
    <submittedName>
        <fullName evidence="3">CCD81 protein</fullName>
    </submittedName>
</protein>
<organism evidence="3 4">
    <name type="scientific">Nothoprocta pentlandii</name>
    <dbReference type="NCBI Taxonomy" id="2585814"/>
    <lineage>
        <taxon>Eukaryota</taxon>
        <taxon>Metazoa</taxon>
        <taxon>Chordata</taxon>
        <taxon>Craniata</taxon>
        <taxon>Vertebrata</taxon>
        <taxon>Euteleostomi</taxon>
        <taxon>Archelosauria</taxon>
        <taxon>Archosauria</taxon>
        <taxon>Dinosauria</taxon>
        <taxon>Saurischia</taxon>
        <taxon>Theropoda</taxon>
        <taxon>Coelurosauria</taxon>
        <taxon>Aves</taxon>
        <taxon>Palaeognathae</taxon>
        <taxon>Tinamiformes</taxon>
        <taxon>Tinamidae</taxon>
        <taxon>Nothoprocta</taxon>
    </lineage>
</organism>
<evidence type="ECO:0000313" key="4">
    <source>
        <dbReference type="Proteomes" id="UP000538817"/>
    </source>
</evidence>
<dbReference type="InterPro" id="IPR040673">
    <property type="entry name" value="CCDC81_HU_dom_2"/>
</dbReference>
<feature type="non-terminal residue" evidence="3">
    <location>
        <position position="1"/>
    </location>
</feature>
<dbReference type="PANTHER" id="PTHR14362">
    <property type="entry name" value="COILED-COIL DOMAIN-CONTAINING PROTEIN 81"/>
    <property type="match status" value="1"/>
</dbReference>
<gene>
    <name evidence="3" type="primary">Ccdc81_4</name>
    <name evidence="3" type="ORF">NOTPEN_R13973</name>
</gene>
<dbReference type="Pfam" id="PF14908">
    <property type="entry name" value="HU-CCDC81_euk_1"/>
    <property type="match status" value="1"/>
</dbReference>
<feature type="domain" description="CCDC81 HU" evidence="1">
    <location>
        <begin position="23"/>
        <end position="90"/>
    </location>
</feature>
<feature type="non-terminal residue" evidence="3">
    <location>
        <position position="198"/>
    </location>
</feature>
<reference evidence="3 4" key="1">
    <citation type="submission" date="2019-09" db="EMBL/GenBank/DDBJ databases">
        <title>Bird 10,000 Genomes (B10K) Project - Family phase.</title>
        <authorList>
            <person name="Zhang G."/>
        </authorList>
    </citation>
    <scope>NUCLEOTIDE SEQUENCE [LARGE SCALE GENOMIC DNA]</scope>
    <source>
        <strain evidence="3">B10K-MSB-04</strain>
    </source>
</reference>
<evidence type="ECO:0000259" key="2">
    <source>
        <dbReference type="Pfam" id="PF18289"/>
    </source>
</evidence>
<name>A0A7K7AE73_9AVES</name>
<evidence type="ECO:0000259" key="1">
    <source>
        <dbReference type="Pfam" id="PF14908"/>
    </source>
</evidence>
<comment type="caution">
    <text evidence="3">The sequence shown here is derived from an EMBL/GenBank/DDBJ whole genome shotgun (WGS) entry which is preliminary data.</text>
</comment>
<evidence type="ECO:0000313" key="3">
    <source>
        <dbReference type="EMBL" id="NWX94381.1"/>
    </source>
</evidence>
<dbReference type="EMBL" id="VZSG01002189">
    <property type="protein sequence ID" value="NWX94381.1"/>
    <property type="molecule type" value="Genomic_DNA"/>
</dbReference>
<feature type="domain" description="CCDC81 HU" evidence="2">
    <location>
        <begin position="109"/>
        <end position="182"/>
    </location>
</feature>
<dbReference type="Pfam" id="PF18289">
    <property type="entry name" value="HU-CCDC81_euk_2"/>
    <property type="match status" value="1"/>
</dbReference>
<proteinExistence type="predicted"/>
<dbReference type="InterPro" id="IPR026295">
    <property type="entry name" value="CCD81"/>
</dbReference>
<dbReference type="InterPro" id="IPR028034">
    <property type="entry name" value="HU-CCDC81"/>
</dbReference>
<dbReference type="GO" id="GO:0005815">
    <property type="term" value="C:microtubule organizing center"/>
    <property type="evidence" value="ECO:0007669"/>
    <property type="project" value="TreeGrafter"/>
</dbReference>
<accession>A0A7K7AE73</accession>
<dbReference type="AlphaFoldDB" id="A0A7K7AE73"/>
<keyword evidence="4" id="KW-1185">Reference proteome</keyword>
<dbReference type="PANTHER" id="PTHR14362:SF2">
    <property type="entry name" value="COILED-COIL DOMAIN-CONTAINING PROTEIN 81"/>
    <property type="match status" value="1"/>
</dbReference>
<sequence length="198" mass="22445">LTTMPFFLWPQQGALKGPGRYLFPILMNHTTREVVEIWDHVSSAIQQELLQKKGIHITGLGTFGVLRQELLVGKNEHLPVDKPVFQLSQNVGKIDCLDYVRQSIADFMPVVPLEYSKLALHMENMQEVVKNCIKLTLLCLSRCISKGLNIDFSFRNMGVLSIRGKKVKMRFYEKFAFSVDATGNLEEVVTNVSCTLLT</sequence>